<evidence type="ECO:0000256" key="1">
    <source>
        <dbReference type="SAM" id="Phobius"/>
    </source>
</evidence>
<evidence type="ECO:0008006" key="5">
    <source>
        <dbReference type="Google" id="ProtNLM"/>
    </source>
</evidence>
<sequence>MKNQALKSKYVACSIALLCTVSFAFPVFAEPVDLFADTGSSGGGSAGPATFQDGIKAVGDLAKTNKLAPAKSTKEILQTIVKWLLSLTGTIATISLLYGGFLYITSQGEENKAEQAKNIILYSVIGIIIIGISAIVVNVVINVATK</sequence>
<proteinExistence type="predicted"/>
<dbReference type="EMBL" id="MHHR01000007">
    <property type="protein sequence ID" value="OGY34912.1"/>
    <property type="molecule type" value="Genomic_DNA"/>
</dbReference>
<dbReference type="Pfam" id="PF18895">
    <property type="entry name" value="T4SS_pilin"/>
    <property type="match status" value="1"/>
</dbReference>
<protein>
    <recommendedName>
        <fullName evidence="5">Secreted protein</fullName>
    </recommendedName>
</protein>
<evidence type="ECO:0000256" key="2">
    <source>
        <dbReference type="SAM" id="SignalP"/>
    </source>
</evidence>
<accession>A0A1G1X4H4</accession>
<dbReference type="AlphaFoldDB" id="A0A1G1X4H4"/>
<feature type="signal peptide" evidence="2">
    <location>
        <begin position="1"/>
        <end position="29"/>
    </location>
</feature>
<dbReference type="Proteomes" id="UP000177528">
    <property type="component" value="Unassembled WGS sequence"/>
</dbReference>
<keyword evidence="2" id="KW-0732">Signal</keyword>
<organism evidence="3 4">
    <name type="scientific">Candidatus Andersenbacteria bacterium RIFCSPHIGHO2_12_FULL_45_11</name>
    <dbReference type="NCBI Taxonomy" id="1797281"/>
    <lineage>
        <taxon>Bacteria</taxon>
        <taxon>Candidatus Anderseniibacteriota</taxon>
    </lineage>
</organism>
<gene>
    <name evidence="3" type="ORF">A3D99_03510</name>
</gene>
<dbReference type="InterPro" id="IPR043993">
    <property type="entry name" value="T4SS_pilin"/>
</dbReference>
<keyword evidence="1" id="KW-0472">Membrane</keyword>
<reference evidence="3 4" key="1">
    <citation type="journal article" date="2016" name="Nat. Commun.">
        <title>Thousands of microbial genomes shed light on interconnected biogeochemical processes in an aquifer system.</title>
        <authorList>
            <person name="Anantharaman K."/>
            <person name="Brown C.T."/>
            <person name="Hug L.A."/>
            <person name="Sharon I."/>
            <person name="Castelle C.J."/>
            <person name="Probst A.J."/>
            <person name="Thomas B.C."/>
            <person name="Singh A."/>
            <person name="Wilkins M.J."/>
            <person name="Karaoz U."/>
            <person name="Brodie E.L."/>
            <person name="Williams K.H."/>
            <person name="Hubbard S.S."/>
            <person name="Banfield J.F."/>
        </authorList>
    </citation>
    <scope>NUCLEOTIDE SEQUENCE [LARGE SCALE GENOMIC DNA]</scope>
</reference>
<feature type="transmembrane region" description="Helical" evidence="1">
    <location>
        <begin position="119"/>
        <end position="141"/>
    </location>
</feature>
<evidence type="ECO:0000313" key="4">
    <source>
        <dbReference type="Proteomes" id="UP000177528"/>
    </source>
</evidence>
<evidence type="ECO:0000313" key="3">
    <source>
        <dbReference type="EMBL" id="OGY34912.1"/>
    </source>
</evidence>
<keyword evidence="1" id="KW-0812">Transmembrane</keyword>
<name>A0A1G1X4H4_9BACT</name>
<comment type="caution">
    <text evidence="3">The sequence shown here is derived from an EMBL/GenBank/DDBJ whole genome shotgun (WGS) entry which is preliminary data.</text>
</comment>
<feature type="chain" id="PRO_5009581284" description="Secreted protein" evidence="2">
    <location>
        <begin position="30"/>
        <end position="146"/>
    </location>
</feature>
<feature type="transmembrane region" description="Helical" evidence="1">
    <location>
        <begin position="83"/>
        <end position="104"/>
    </location>
</feature>
<keyword evidence="1" id="KW-1133">Transmembrane helix</keyword>